<dbReference type="EMBL" id="AWWV01015762">
    <property type="protein sequence ID" value="OMO51584.1"/>
    <property type="molecule type" value="Genomic_DNA"/>
</dbReference>
<evidence type="ECO:0000313" key="3">
    <source>
        <dbReference type="Proteomes" id="UP000188268"/>
    </source>
</evidence>
<evidence type="ECO:0000313" key="2">
    <source>
        <dbReference type="EMBL" id="OMO51584.1"/>
    </source>
</evidence>
<keyword evidence="3" id="KW-1185">Reference proteome</keyword>
<comment type="caution">
    <text evidence="2">The sequence shown here is derived from an EMBL/GenBank/DDBJ whole genome shotgun (WGS) entry which is preliminary data.</text>
</comment>
<evidence type="ECO:0000256" key="1">
    <source>
        <dbReference type="SAM" id="MobiDB-lite"/>
    </source>
</evidence>
<sequence>MAAETEDEMNSPHTQMPAQDSIEGSCQNKKRKKDPLVEIVSEMATSLKEYVEMKKSQSLLREAATRRRRRRKEGIS</sequence>
<dbReference type="Proteomes" id="UP000188268">
    <property type="component" value="Unassembled WGS sequence"/>
</dbReference>
<organism evidence="2 3">
    <name type="scientific">Corchorus capsularis</name>
    <name type="common">Jute</name>
    <dbReference type="NCBI Taxonomy" id="210143"/>
    <lineage>
        <taxon>Eukaryota</taxon>
        <taxon>Viridiplantae</taxon>
        <taxon>Streptophyta</taxon>
        <taxon>Embryophyta</taxon>
        <taxon>Tracheophyta</taxon>
        <taxon>Spermatophyta</taxon>
        <taxon>Magnoliopsida</taxon>
        <taxon>eudicotyledons</taxon>
        <taxon>Gunneridae</taxon>
        <taxon>Pentapetalae</taxon>
        <taxon>rosids</taxon>
        <taxon>malvids</taxon>
        <taxon>Malvales</taxon>
        <taxon>Malvaceae</taxon>
        <taxon>Grewioideae</taxon>
        <taxon>Apeibeae</taxon>
        <taxon>Corchorus</taxon>
    </lineage>
</organism>
<accession>A0A1R3G0G6</accession>
<feature type="region of interest" description="Disordered" evidence="1">
    <location>
        <begin position="1"/>
        <end position="33"/>
    </location>
</feature>
<dbReference type="AlphaFoldDB" id="A0A1R3G0G6"/>
<feature type="compositionally biased region" description="Polar residues" evidence="1">
    <location>
        <begin position="11"/>
        <end position="27"/>
    </location>
</feature>
<proteinExistence type="predicted"/>
<feature type="compositionally biased region" description="Basic residues" evidence="1">
    <location>
        <begin position="66"/>
        <end position="76"/>
    </location>
</feature>
<dbReference type="Gramene" id="OMO51584">
    <property type="protein sequence ID" value="OMO51584"/>
    <property type="gene ID" value="CCACVL1_29703"/>
</dbReference>
<gene>
    <name evidence="2" type="ORF">CCACVL1_29703</name>
</gene>
<reference evidence="2 3" key="1">
    <citation type="submission" date="2013-09" db="EMBL/GenBank/DDBJ databases">
        <title>Corchorus capsularis genome sequencing.</title>
        <authorList>
            <person name="Alam M."/>
            <person name="Haque M.S."/>
            <person name="Islam M.S."/>
            <person name="Emdad E.M."/>
            <person name="Islam M.M."/>
            <person name="Ahmed B."/>
            <person name="Halim A."/>
            <person name="Hossen Q.M.M."/>
            <person name="Hossain M.Z."/>
            <person name="Ahmed R."/>
            <person name="Khan M.M."/>
            <person name="Islam R."/>
            <person name="Rashid M.M."/>
            <person name="Khan S.A."/>
            <person name="Rahman M.S."/>
            <person name="Alam M."/>
        </authorList>
    </citation>
    <scope>NUCLEOTIDE SEQUENCE [LARGE SCALE GENOMIC DNA]</scope>
    <source>
        <strain evidence="3">cv. CVL-1</strain>
        <tissue evidence="2">Whole seedling</tissue>
    </source>
</reference>
<protein>
    <submittedName>
        <fullName evidence="2">Uncharacterized protein</fullName>
    </submittedName>
</protein>
<feature type="region of interest" description="Disordered" evidence="1">
    <location>
        <begin position="53"/>
        <end position="76"/>
    </location>
</feature>
<name>A0A1R3G0G6_COCAP</name>